<keyword evidence="7" id="KW-1185">Reference proteome</keyword>
<keyword evidence="2 4" id="KW-0813">Transport</keyword>
<proteinExistence type="inferred from homology"/>
<evidence type="ECO:0000256" key="2">
    <source>
        <dbReference type="ARBA" id="ARBA00022448"/>
    </source>
</evidence>
<evidence type="ECO:0000256" key="3">
    <source>
        <dbReference type="ARBA" id="ARBA00022729"/>
    </source>
</evidence>
<protein>
    <submittedName>
        <fullName evidence="6">Zinc ABC transporter substrate-binding protein</fullName>
    </submittedName>
</protein>
<evidence type="ECO:0000256" key="4">
    <source>
        <dbReference type="RuleBase" id="RU003512"/>
    </source>
</evidence>
<accession>A0A841U1T3</accession>
<dbReference type="CDD" id="cd01017">
    <property type="entry name" value="AdcA"/>
    <property type="match status" value="1"/>
</dbReference>
<dbReference type="GO" id="GO:0007155">
    <property type="term" value="P:cell adhesion"/>
    <property type="evidence" value="ECO:0007669"/>
    <property type="project" value="InterPro"/>
</dbReference>
<feature type="region of interest" description="Disordered" evidence="5">
    <location>
        <begin position="74"/>
        <end position="122"/>
    </location>
</feature>
<keyword evidence="3" id="KW-0732">Signal</keyword>
<name>A0A841U1T3_9BACL</name>
<dbReference type="AlphaFoldDB" id="A0A841U1T3"/>
<feature type="region of interest" description="Disordered" evidence="5">
    <location>
        <begin position="214"/>
        <end position="247"/>
    </location>
</feature>
<dbReference type="InterPro" id="IPR050492">
    <property type="entry name" value="Bact_metal-bind_prot9"/>
</dbReference>
<dbReference type="Proteomes" id="UP000553776">
    <property type="component" value="Unassembled WGS sequence"/>
</dbReference>
<evidence type="ECO:0000256" key="5">
    <source>
        <dbReference type="SAM" id="MobiDB-lite"/>
    </source>
</evidence>
<dbReference type="InterPro" id="IPR006128">
    <property type="entry name" value="Lipoprotein_PsaA-like"/>
</dbReference>
<sequence>MQAIKTAKRAAGSGESREASEYRESKESRESRRAREASESRESKRSRRARGPIGAIWTLTAALLLAGCGSNAGTGGGAGSEASGLSSGDKAASAGSEASELSSGDKAERMGEGAGASSGASGEAETKLKVVTTFYPMYEFSRQVAGDNADVVALVPAGAEPHDWEPSAKDMALIADADVFVYNGIVEGWAEKALASAGNADRIVVKASEGIALKEGVAEEEDDHGHGDEAEGAEDRDHDHGHELDPHVWLDPSLAKREVSNIEAALAKADPEHAADYASNAEAFNAKLSELDQAFRDGLKDAKRKEFVTQHAAFGYLAKAYGLTQVPISGLSPDQEPSPERMADIVKEAKRRDVKTIFFETLVDPKVARTIADEIGAATDVLNPLEGLTDEDRKNGLDYIGIMRNNLAALKKALNQ</sequence>
<dbReference type="PANTHER" id="PTHR42953:SF3">
    <property type="entry name" value="HIGH-AFFINITY ZINC UPTAKE SYSTEM PROTEIN ZNUA"/>
    <property type="match status" value="1"/>
</dbReference>
<gene>
    <name evidence="6" type="ORF">H7B90_25295</name>
</gene>
<reference evidence="6 7" key="1">
    <citation type="submission" date="2020-08" db="EMBL/GenBank/DDBJ databases">
        <title>Cohnella phylogeny.</title>
        <authorList>
            <person name="Dunlap C."/>
        </authorList>
    </citation>
    <scope>NUCLEOTIDE SEQUENCE [LARGE SCALE GENOMIC DNA]</scope>
    <source>
        <strain evidence="6 7">DSM 25239</strain>
    </source>
</reference>
<evidence type="ECO:0000256" key="1">
    <source>
        <dbReference type="ARBA" id="ARBA00011028"/>
    </source>
</evidence>
<dbReference type="SUPFAM" id="SSF53807">
    <property type="entry name" value="Helical backbone' metal receptor"/>
    <property type="match status" value="1"/>
</dbReference>
<dbReference type="GO" id="GO:0046872">
    <property type="term" value="F:metal ion binding"/>
    <property type="evidence" value="ECO:0007669"/>
    <property type="project" value="InterPro"/>
</dbReference>
<feature type="region of interest" description="Disordered" evidence="5">
    <location>
        <begin position="1"/>
        <end position="51"/>
    </location>
</feature>
<evidence type="ECO:0000313" key="6">
    <source>
        <dbReference type="EMBL" id="MBB6694717.1"/>
    </source>
</evidence>
<feature type="compositionally biased region" description="Basic and acidic residues" evidence="5">
    <location>
        <begin position="223"/>
        <end position="247"/>
    </location>
</feature>
<dbReference type="GO" id="GO:0030001">
    <property type="term" value="P:metal ion transport"/>
    <property type="evidence" value="ECO:0007669"/>
    <property type="project" value="InterPro"/>
</dbReference>
<dbReference type="PRINTS" id="PR00690">
    <property type="entry name" value="ADHESNFAMILY"/>
</dbReference>
<dbReference type="EMBL" id="JACJVR010000101">
    <property type="protein sequence ID" value="MBB6694717.1"/>
    <property type="molecule type" value="Genomic_DNA"/>
</dbReference>
<evidence type="ECO:0000313" key="7">
    <source>
        <dbReference type="Proteomes" id="UP000553776"/>
    </source>
</evidence>
<comment type="caution">
    <text evidence="6">The sequence shown here is derived from an EMBL/GenBank/DDBJ whole genome shotgun (WGS) entry which is preliminary data.</text>
</comment>
<comment type="similarity">
    <text evidence="1 4">Belongs to the bacterial solute-binding protein 9 family.</text>
</comment>
<feature type="compositionally biased region" description="Low complexity" evidence="5">
    <location>
        <begin position="80"/>
        <end position="102"/>
    </location>
</feature>
<dbReference type="Gene3D" id="3.40.50.1980">
    <property type="entry name" value="Nitrogenase molybdenum iron protein domain"/>
    <property type="match status" value="2"/>
</dbReference>
<dbReference type="PRINTS" id="PR00691">
    <property type="entry name" value="ADHESINB"/>
</dbReference>
<feature type="compositionally biased region" description="Basic and acidic residues" evidence="5">
    <location>
        <begin position="15"/>
        <end position="43"/>
    </location>
</feature>
<dbReference type="InterPro" id="IPR006127">
    <property type="entry name" value="ZnuA-like"/>
</dbReference>
<dbReference type="Pfam" id="PF01297">
    <property type="entry name" value="ZnuA"/>
    <property type="match status" value="1"/>
</dbReference>
<dbReference type="InterPro" id="IPR006129">
    <property type="entry name" value="AdhesinB"/>
</dbReference>
<organism evidence="6 7">
    <name type="scientific">Cohnella xylanilytica</name>
    <dbReference type="NCBI Taxonomy" id="557555"/>
    <lineage>
        <taxon>Bacteria</taxon>
        <taxon>Bacillati</taxon>
        <taxon>Bacillota</taxon>
        <taxon>Bacilli</taxon>
        <taxon>Bacillales</taxon>
        <taxon>Paenibacillaceae</taxon>
        <taxon>Cohnella</taxon>
    </lineage>
</organism>
<dbReference type="PANTHER" id="PTHR42953">
    <property type="entry name" value="HIGH-AFFINITY ZINC UPTAKE SYSTEM PROTEIN ZNUA-RELATED"/>
    <property type="match status" value="1"/>
</dbReference>